<keyword evidence="3" id="KW-1185">Reference proteome</keyword>
<name>A0A926VHS8_9CYAN</name>
<dbReference type="Proteomes" id="UP000641646">
    <property type="component" value="Unassembled WGS sequence"/>
</dbReference>
<gene>
    <name evidence="2" type="ORF">H6G03_17710</name>
</gene>
<dbReference type="Gene3D" id="2.160.20.10">
    <property type="entry name" value="Single-stranded right-handed beta-helix, Pectin lyase-like"/>
    <property type="match status" value="2"/>
</dbReference>
<dbReference type="SUPFAM" id="SSF51126">
    <property type="entry name" value="Pectin lyase-like"/>
    <property type="match status" value="3"/>
</dbReference>
<reference evidence="2" key="1">
    <citation type="journal article" date="2015" name="ISME J.">
        <title>Draft Genome Sequence of Streptomyces incarnatus NRRL8089, which Produces the Nucleoside Antibiotic Sinefungin.</title>
        <authorList>
            <person name="Oshima K."/>
            <person name="Hattori M."/>
            <person name="Shimizu H."/>
            <person name="Fukuda K."/>
            <person name="Nemoto M."/>
            <person name="Inagaki K."/>
            <person name="Tamura T."/>
        </authorList>
    </citation>
    <scope>NUCLEOTIDE SEQUENCE</scope>
    <source>
        <strain evidence="2">FACHB-1375</strain>
    </source>
</reference>
<evidence type="ECO:0000313" key="2">
    <source>
        <dbReference type="EMBL" id="MBD2182879.1"/>
    </source>
</evidence>
<dbReference type="EMBL" id="JACJPW010000044">
    <property type="protein sequence ID" value="MBD2182879.1"/>
    <property type="molecule type" value="Genomic_DNA"/>
</dbReference>
<evidence type="ECO:0000313" key="3">
    <source>
        <dbReference type="Proteomes" id="UP000641646"/>
    </source>
</evidence>
<sequence>MKLIQYRIIWLLLLPNLMFLEMPSFGQIVPDRTVGTTTVTPNLEINGIPSEIIDGGTVRGANLFHSFSEFNIQNGRSAYFTNPDGITNIFSRITGSNQSNINGILGVLGNANLFLLNPNGIILGANAKLDLNGSFIGTTANSIRFADGVEFSTTNPATSPLLTVSVPTGLQMGQNPGAITVQGLGNKLTDSTGFGQANASNSPPGLQAGIDRTLVLIGGGVNFSGGVISTKSSGHLEIGSVSVGIVGLNATPTGWVGDYSAVSQFNDIHLARQSLLNASSSNGSIQLQGQNISLSEGSFALLQNLGTQTSGGITIDARGSLSLTGNTADGQLSSSIQSNNFGTGQVGDVVISADRLSLQDGARIITRSRSQSAGANIIANLGGTIDIRGFNPTKPVIYSGLVTFSVASGKGGNITISTDNLHILDSGAIISVALSSGDSGTIQVNAADLVEVAGYNPRAFSESSLSTQTSGAGNANRVVINASRLVIQEGASLGSTSLASGSVGSVEVNASESIDIAGRVTQGRAIGLPARIFSNAEITDPATQAAFGIPPIPTGNAGPLTIHTPLLRITNGGTVTVRNDGPGLAGNVQIDANSIFLNDEGSITATTASGNGGNIRLNVPENLLLRQHSLLSATAQANGNGGNLSINSPILVGLENSDIIANAVRGNGGNIQITTSGIFGLVNRPQLTESSDISASSQLGLSGTIDISILNVNQHGVLQPPPINFVNTDRVVANSCLARQRNSKATFVVAGNGGLLETPSTPMLPYEVVQVQPIETGQAAITDRESQDAAAIATFTWKLGDPVVEATELSLNSNRQVVLTAKVNSAAALRSNIAQPRPLPCHPNEL</sequence>
<protein>
    <submittedName>
        <fullName evidence="2">Filamentous hemagglutinin N-terminal domain-containing protein</fullName>
    </submittedName>
</protein>
<proteinExistence type="predicted"/>
<accession>A0A926VHS8</accession>
<evidence type="ECO:0000259" key="1">
    <source>
        <dbReference type="SMART" id="SM00912"/>
    </source>
</evidence>
<dbReference type="RefSeq" id="WP_190466057.1">
    <property type="nucleotide sequence ID" value="NZ_JACJPW010000044.1"/>
</dbReference>
<reference evidence="2" key="2">
    <citation type="submission" date="2020-08" db="EMBL/GenBank/DDBJ databases">
        <authorList>
            <person name="Chen M."/>
            <person name="Teng W."/>
            <person name="Zhao L."/>
            <person name="Hu C."/>
            <person name="Zhou Y."/>
            <person name="Han B."/>
            <person name="Song L."/>
            <person name="Shu W."/>
        </authorList>
    </citation>
    <scope>NUCLEOTIDE SEQUENCE</scope>
    <source>
        <strain evidence="2">FACHB-1375</strain>
    </source>
</reference>
<organism evidence="2 3">
    <name type="scientific">Aerosakkonema funiforme FACHB-1375</name>
    <dbReference type="NCBI Taxonomy" id="2949571"/>
    <lineage>
        <taxon>Bacteria</taxon>
        <taxon>Bacillati</taxon>
        <taxon>Cyanobacteriota</taxon>
        <taxon>Cyanophyceae</taxon>
        <taxon>Oscillatoriophycideae</taxon>
        <taxon>Aerosakkonematales</taxon>
        <taxon>Aerosakkonemataceae</taxon>
        <taxon>Aerosakkonema</taxon>
    </lineage>
</organism>
<dbReference type="Pfam" id="PF05860">
    <property type="entry name" value="TPS"/>
    <property type="match status" value="1"/>
</dbReference>
<feature type="domain" description="Filamentous haemagglutinin FhaB/tRNA nuclease CdiA-like TPS" evidence="1">
    <location>
        <begin position="29"/>
        <end position="146"/>
    </location>
</feature>
<dbReference type="SMART" id="SM00912">
    <property type="entry name" value="Haemagg_act"/>
    <property type="match status" value="1"/>
</dbReference>
<dbReference type="NCBIfam" id="TIGR01901">
    <property type="entry name" value="adhes_NPXG"/>
    <property type="match status" value="1"/>
</dbReference>
<dbReference type="InterPro" id="IPR008638">
    <property type="entry name" value="FhaB/CdiA-like_TPS"/>
</dbReference>
<comment type="caution">
    <text evidence="2">The sequence shown here is derived from an EMBL/GenBank/DDBJ whole genome shotgun (WGS) entry which is preliminary data.</text>
</comment>
<dbReference type="InterPro" id="IPR012334">
    <property type="entry name" value="Pectin_lyas_fold"/>
</dbReference>
<dbReference type="AlphaFoldDB" id="A0A926VHS8"/>
<dbReference type="InterPro" id="IPR011050">
    <property type="entry name" value="Pectin_lyase_fold/virulence"/>
</dbReference>